<evidence type="ECO:0008006" key="4">
    <source>
        <dbReference type="Google" id="ProtNLM"/>
    </source>
</evidence>
<organism evidence="2 3">
    <name type="scientific">Olivibacter oleidegradans</name>
    <dbReference type="NCBI Taxonomy" id="760123"/>
    <lineage>
        <taxon>Bacteria</taxon>
        <taxon>Pseudomonadati</taxon>
        <taxon>Bacteroidota</taxon>
        <taxon>Sphingobacteriia</taxon>
        <taxon>Sphingobacteriales</taxon>
        <taxon>Sphingobacteriaceae</taxon>
        <taxon>Olivibacter</taxon>
    </lineage>
</organism>
<feature type="signal peptide" evidence="1">
    <location>
        <begin position="1"/>
        <end position="17"/>
    </location>
</feature>
<keyword evidence="3" id="KW-1185">Reference proteome</keyword>
<feature type="chain" id="PRO_5045887435" description="Membrane or secreted protein" evidence="1">
    <location>
        <begin position="18"/>
        <end position="233"/>
    </location>
</feature>
<dbReference type="Proteomes" id="UP001589774">
    <property type="component" value="Unassembled WGS sequence"/>
</dbReference>
<dbReference type="Gene3D" id="2.40.128.490">
    <property type="entry name" value="Uncharacterised protein PF14869, DUF4488"/>
    <property type="match status" value="1"/>
</dbReference>
<evidence type="ECO:0000313" key="3">
    <source>
        <dbReference type="Proteomes" id="UP001589774"/>
    </source>
</evidence>
<evidence type="ECO:0000313" key="2">
    <source>
        <dbReference type="EMBL" id="MFC0318985.1"/>
    </source>
</evidence>
<dbReference type="EMBL" id="JBHLWO010000002">
    <property type="protein sequence ID" value="MFC0318985.1"/>
    <property type="molecule type" value="Genomic_DNA"/>
</dbReference>
<dbReference type="RefSeq" id="WP_130857437.1">
    <property type="nucleotide sequence ID" value="NZ_JBHLWO010000002.1"/>
</dbReference>
<proteinExistence type="predicted"/>
<accession>A0ABV6HLH9</accession>
<gene>
    <name evidence="2" type="ORF">ACFFI0_11730</name>
</gene>
<comment type="caution">
    <text evidence="2">The sequence shown here is derived from an EMBL/GenBank/DDBJ whole genome shotgun (WGS) entry which is preliminary data.</text>
</comment>
<reference evidence="2 3" key="1">
    <citation type="submission" date="2024-09" db="EMBL/GenBank/DDBJ databases">
        <authorList>
            <person name="Sun Q."/>
            <person name="Mori K."/>
        </authorList>
    </citation>
    <scope>NUCLEOTIDE SEQUENCE [LARGE SCALE GENOMIC DNA]</scope>
    <source>
        <strain evidence="2 3">CCM 7765</strain>
    </source>
</reference>
<name>A0ABV6HLH9_9SPHI</name>
<keyword evidence="1" id="KW-0732">Signal</keyword>
<sequence length="233" mass="26701">MKILFYILLFLPCLSTAYGQTSSLAGAWQLKKDDLHHTLVFVDNYLSYALYDLNGKKFINTWGGPYKQQDKQIVVSIEYNATKPEEVQKSHTFQFDLTKDLSINVTGNKENWQRIDSNDAPLAGVWRITNRKVDNQMNEMPLRDRRTLKILSGTRFQWVAINVKTGEFSGTGGGTYSFKDGKYIENIDFFSRDDSRVGASLTFNGKLDNGQWHHSGLSSKGAPIYEIWSRMYQ</sequence>
<protein>
    <recommendedName>
        <fullName evidence="4">Membrane or secreted protein</fullName>
    </recommendedName>
</protein>
<evidence type="ECO:0000256" key="1">
    <source>
        <dbReference type="SAM" id="SignalP"/>
    </source>
</evidence>